<evidence type="ECO:0000313" key="1">
    <source>
        <dbReference type="EMBL" id="KAK0752912.1"/>
    </source>
</evidence>
<dbReference type="AlphaFoldDB" id="A0AA40KBQ1"/>
<name>A0AA40KBQ1_9PEZI</name>
<keyword evidence="2" id="KW-1185">Reference proteome</keyword>
<dbReference type="Proteomes" id="UP001172155">
    <property type="component" value="Unassembled WGS sequence"/>
</dbReference>
<accession>A0AA40KBQ1</accession>
<dbReference type="EMBL" id="JAUKUD010000001">
    <property type="protein sequence ID" value="KAK0752912.1"/>
    <property type="molecule type" value="Genomic_DNA"/>
</dbReference>
<comment type="caution">
    <text evidence="1">The sequence shown here is derived from an EMBL/GenBank/DDBJ whole genome shotgun (WGS) entry which is preliminary data.</text>
</comment>
<sequence length="262" mass="27240">MTTQPPTIHTYFLAPGWSIQAPSIRLGSVITHPTQPHVSIFTPDLPTTTVTTTTSPPFTGKPHLHPTGITGLFGTFLDLHGLGDEESPTLQYDRHAVLSYSLRGATTSRFTPTAELKAKALAPGGRVAQYLEAGAAQGARVFMVTGVKTVSGASVTTGSGKGGGWRVGLSVGVEGEEGGEGVVFAFELEELGGGEVLGEGEGLEGRLDGVFGEGVFTVLEGVDEAEEGEACRIVASSRSCVDLETASSARIGREASRVRGRE</sequence>
<gene>
    <name evidence="1" type="ORF">B0T18DRAFT_423555</name>
</gene>
<evidence type="ECO:0000313" key="2">
    <source>
        <dbReference type="Proteomes" id="UP001172155"/>
    </source>
</evidence>
<proteinExistence type="predicted"/>
<protein>
    <submittedName>
        <fullName evidence="1">Uncharacterized protein</fullName>
    </submittedName>
</protein>
<organism evidence="1 2">
    <name type="scientific">Schizothecium vesticola</name>
    <dbReference type="NCBI Taxonomy" id="314040"/>
    <lineage>
        <taxon>Eukaryota</taxon>
        <taxon>Fungi</taxon>
        <taxon>Dikarya</taxon>
        <taxon>Ascomycota</taxon>
        <taxon>Pezizomycotina</taxon>
        <taxon>Sordariomycetes</taxon>
        <taxon>Sordariomycetidae</taxon>
        <taxon>Sordariales</taxon>
        <taxon>Schizotheciaceae</taxon>
        <taxon>Schizothecium</taxon>
    </lineage>
</organism>
<reference evidence="1" key="1">
    <citation type="submission" date="2023-06" db="EMBL/GenBank/DDBJ databases">
        <title>Genome-scale phylogeny and comparative genomics of the fungal order Sordariales.</title>
        <authorList>
            <consortium name="Lawrence Berkeley National Laboratory"/>
            <person name="Hensen N."/>
            <person name="Bonometti L."/>
            <person name="Westerberg I."/>
            <person name="Brannstrom I.O."/>
            <person name="Guillou S."/>
            <person name="Cros-Aarteil S."/>
            <person name="Calhoun S."/>
            <person name="Haridas S."/>
            <person name="Kuo A."/>
            <person name="Mondo S."/>
            <person name="Pangilinan J."/>
            <person name="Riley R."/>
            <person name="LaButti K."/>
            <person name="Andreopoulos B."/>
            <person name="Lipzen A."/>
            <person name="Chen C."/>
            <person name="Yanf M."/>
            <person name="Daum C."/>
            <person name="Ng V."/>
            <person name="Clum A."/>
            <person name="Steindorff A."/>
            <person name="Ohm R."/>
            <person name="Martin F."/>
            <person name="Silar P."/>
            <person name="Natvig D."/>
            <person name="Lalanne C."/>
            <person name="Gautier V."/>
            <person name="Ament-velasquez S.L."/>
            <person name="Kruys A."/>
            <person name="Hutchinson M.I."/>
            <person name="Powell A.J."/>
            <person name="Barry K."/>
            <person name="Miller A.N."/>
            <person name="Grigoriev I.V."/>
            <person name="Debuchy R."/>
            <person name="Gladieux P."/>
            <person name="Thoren M.H."/>
            <person name="Johannesson H."/>
        </authorList>
    </citation>
    <scope>NUCLEOTIDE SEQUENCE</scope>
    <source>
        <strain evidence="1">SMH3187-1</strain>
    </source>
</reference>